<dbReference type="GO" id="GO:0016628">
    <property type="term" value="F:oxidoreductase activity, acting on the CH-CH group of donors, NAD or NADP as acceptor"/>
    <property type="evidence" value="ECO:0007669"/>
    <property type="project" value="InterPro"/>
</dbReference>
<dbReference type="PANTHER" id="PTHR43491">
    <property type="entry name" value="UDP-N-ACETYL-D-MANNOSAMINE DEHYDROGENASE"/>
    <property type="match status" value="1"/>
</dbReference>
<dbReference type="SMART" id="SM00984">
    <property type="entry name" value="UDPG_MGDP_dh_C"/>
    <property type="match status" value="1"/>
</dbReference>
<dbReference type="InterPro" id="IPR036220">
    <property type="entry name" value="UDP-Glc/GDP-Man_DH_C_sf"/>
</dbReference>
<accession>A0A177IIF1</accession>
<dbReference type="InterPro" id="IPR036291">
    <property type="entry name" value="NAD(P)-bd_dom_sf"/>
</dbReference>
<evidence type="ECO:0000313" key="6">
    <source>
        <dbReference type="Proteomes" id="UP000076947"/>
    </source>
</evidence>
<reference evidence="6" key="1">
    <citation type="submission" date="2016-02" db="EMBL/GenBank/DDBJ databases">
        <authorList>
            <person name="Kaur G."/>
            <person name="Nair G.R."/>
            <person name="Mayilraj S."/>
        </authorList>
    </citation>
    <scope>NUCLEOTIDE SEQUENCE [LARGE SCALE GENOMIC DNA]</scope>
    <source>
        <strain evidence="6">GA-15</strain>
    </source>
</reference>
<dbReference type="NCBIfam" id="TIGR03026">
    <property type="entry name" value="NDP-sugDHase"/>
    <property type="match status" value="1"/>
</dbReference>
<name>A0A177IIF1_9CORY</name>
<dbReference type="SUPFAM" id="SSF51735">
    <property type="entry name" value="NAD(P)-binding Rossmann-fold domains"/>
    <property type="match status" value="1"/>
</dbReference>
<dbReference type="InterPro" id="IPR014026">
    <property type="entry name" value="UDP-Glc/GDP-Man_DH_dimer"/>
</dbReference>
<dbReference type="EMBL" id="LSTQ01000014">
    <property type="protein sequence ID" value="OAH28031.1"/>
    <property type="molecule type" value="Genomic_DNA"/>
</dbReference>
<dbReference type="InterPro" id="IPR028359">
    <property type="entry name" value="UDP_ManNAc/GlcNAc_DH"/>
</dbReference>
<keyword evidence="2" id="KW-0520">NAD</keyword>
<dbReference type="InterPro" id="IPR017476">
    <property type="entry name" value="UDP-Glc/GDP-Man"/>
</dbReference>
<dbReference type="GO" id="GO:0016616">
    <property type="term" value="F:oxidoreductase activity, acting on the CH-OH group of donors, NAD or NADP as acceptor"/>
    <property type="evidence" value="ECO:0007669"/>
    <property type="project" value="InterPro"/>
</dbReference>
<organism evidence="5 6">
    <name type="scientific">Corynebacterium stationis</name>
    <dbReference type="NCBI Taxonomy" id="1705"/>
    <lineage>
        <taxon>Bacteria</taxon>
        <taxon>Bacillati</taxon>
        <taxon>Actinomycetota</taxon>
        <taxon>Actinomycetes</taxon>
        <taxon>Mycobacteriales</taxon>
        <taxon>Corynebacteriaceae</taxon>
        <taxon>Corynebacterium</taxon>
    </lineage>
</organism>
<evidence type="ECO:0000256" key="3">
    <source>
        <dbReference type="PIRNR" id="PIRNR000124"/>
    </source>
</evidence>
<sequence>MNKSVTIIGQGYVGLPLAQEASASGWKVFGFDLSERVVSGLNAGQSHIDDISDSDVRTMLDNAYTASVDPLVISESEVVVICVPTPLGEAGAPDLSYIESASTTVGKNLKAGTTVILESTTYPGTTENVCAPILVEQSGLSIDEDLFIAFSPERVDPGRTDYGIKNTPKLVGGISPESTKKATAFYSDFVDHVVPMSGPKEAETAKLLENTFRHVNIALVNEMAKVCHELEIDIWEVIRGASTKPFGFMPFKPGPGVGGHCIPIDPSYLSYEVRRNLGYPLRFVELAQEINNTMPQYVVSRIAETLNEQTKSIKTANILLLGVTYKKNIADQRESPAIPLGEELIRRGANLKFIDPHVPEWKVDSATFQSESDWNSAISEADIVVLLQAHDEFDVEAISMNAKAFLDTSGNSKEHRFRL</sequence>
<dbReference type="InterPro" id="IPR008927">
    <property type="entry name" value="6-PGluconate_DH-like_C_sf"/>
</dbReference>
<dbReference type="GO" id="GO:0051287">
    <property type="term" value="F:NAD binding"/>
    <property type="evidence" value="ECO:0007669"/>
    <property type="project" value="InterPro"/>
</dbReference>
<dbReference type="SUPFAM" id="SSF52413">
    <property type="entry name" value="UDP-glucose/GDP-mannose dehydrogenase C-terminal domain"/>
    <property type="match status" value="1"/>
</dbReference>
<dbReference type="PIRSF" id="PIRSF500136">
    <property type="entry name" value="UDP_ManNAc_DH"/>
    <property type="match status" value="1"/>
</dbReference>
<evidence type="ECO:0000313" key="5">
    <source>
        <dbReference type="EMBL" id="OAH28031.1"/>
    </source>
</evidence>
<comment type="caution">
    <text evidence="5">The sequence shown here is derived from an EMBL/GenBank/DDBJ whole genome shotgun (WGS) entry which is preliminary data.</text>
</comment>
<dbReference type="RefSeq" id="WP_066839580.1">
    <property type="nucleotide sequence ID" value="NZ_LSTQ01000014.1"/>
</dbReference>
<dbReference type="Proteomes" id="UP000076947">
    <property type="component" value="Unassembled WGS sequence"/>
</dbReference>
<dbReference type="Pfam" id="PF00984">
    <property type="entry name" value="UDPG_MGDP_dh"/>
    <property type="match status" value="1"/>
</dbReference>
<dbReference type="OrthoDB" id="5193947at2"/>
<dbReference type="Pfam" id="PF03720">
    <property type="entry name" value="UDPG_MGDP_dh_C"/>
    <property type="match status" value="1"/>
</dbReference>
<dbReference type="GO" id="GO:0000271">
    <property type="term" value="P:polysaccharide biosynthetic process"/>
    <property type="evidence" value="ECO:0007669"/>
    <property type="project" value="InterPro"/>
</dbReference>
<keyword evidence="6" id="KW-1185">Reference proteome</keyword>
<dbReference type="AlphaFoldDB" id="A0A177IIF1"/>
<protein>
    <submittedName>
        <fullName evidence="5">UDP-N-acetyl-D-glucosamine dehydrogenase</fullName>
    </submittedName>
</protein>
<dbReference type="InterPro" id="IPR001732">
    <property type="entry name" value="UDP-Glc/GDP-Man_DH_N"/>
</dbReference>
<gene>
    <name evidence="5" type="ORF">AYJ05_12550</name>
</gene>
<evidence type="ECO:0000256" key="1">
    <source>
        <dbReference type="ARBA" id="ARBA00023002"/>
    </source>
</evidence>
<dbReference type="PIRSF" id="PIRSF000124">
    <property type="entry name" value="UDPglc_GDPman_dh"/>
    <property type="match status" value="1"/>
</dbReference>
<dbReference type="SUPFAM" id="SSF48179">
    <property type="entry name" value="6-phosphogluconate dehydrogenase C-terminal domain-like"/>
    <property type="match status" value="1"/>
</dbReference>
<evidence type="ECO:0000256" key="2">
    <source>
        <dbReference type="ARBA" id="ARBA00023027"/>
    </source>
</evidence>
<dbReference type="InterPro" id="IPR014027">
    <property type="entry name" value="UDP-Glc/GDP-Man_DH_C"/>
</dbReference>
<dbReference type="PANTHER" id="PTHR43491:SF1">
    <property type="entry name" value="UDP-N-ACETYL-D-MANNOSAMINE DEHYDROGENASE"/>
    <property type="match status" value="1"/>
</dbReference>
<dbReference type="Gene3D" id="3.40.50.720">
    <property type="entry name" value="NAD(P)-binding Rossmann-like Domain"/>
    <property type="match status" value="2"/>
</dbReference>
<feature type="domain" description="UDP-glucose/GDP-mannose dehydrogenase C-terminal" evidence="4">
    <location>
        <begin position="319"/>
        <end position="410"/>
    </location>
</feature>
<evidence type="ECO:0000259" key="4">
    <source>
        <dbReference type="SMART" id="SM00984"/>
    </source>
</evidence>
<comment type="similarity">
    <text evidence="3">Belongs to the UDP-glucose/GDP-mannose dehydrogenase family.</text>
</comment>
<dbReference type="Pfam" id="PF03721">
    <property type="entry name" value="UDPG_MGDP_dh_N"/>
    <property type="match status" value="1"/>
</dbReference>
<keyword evidence="1" id="KW-0560">Oxidoreductase</keyword>
<proteinExistence type="inferred from homology"/>